<name>A0ABW4JJR5_9BACL</name>
<feature type="region of interest" description="Disordered" evidence="1">
    <location>
        <begin position="214"/>
        <end position="289"/>
    </location>
</feature>
<gene>
    <name evidence="2" type="ORF">ACFSB2_15250</name>
</gene>
<accession>A0ABW4JJR5</accession>
<feature type="compositionally biased region" description="Low complexity" evidence="1">
    <location>
        <begin position="232"/>
        <end position="251"/>
    </location>
</feature>
<evidence type="ECO:0000313" key="3">
    <source>
        <dbReference type="Proteomes" id="UP001597079"/>
    </source>
</evidence>
<dbReference type="RefSeq" id="WP_377943952.1">
    <property type="nucleotide sequence ID" value="NZ_JBHUCX010000043.1"/>
</dbReference>
<evidence type="ECO:0000313" key="2">
    <source>
        <dbReference type="EMBL" id="MFD1676059.1"/>
    </source>
</evidence>
<protein>
    <submittedName>
        <fullName evidence="2">SAF domain-containing protein</fullName>
    </submittedName>
</protein>
<feature type="compositionally biased region" description="Polar residues" evidence="1">
    <location>
        <begin position="214"/>
        <end position="231"/>
    </location>
</feature>
<comment type="caution">
    <text evidence="2">The sequence shown here is derived from an EMBL/GenBank/DDBJ whole genome shotgun (WGS) entry which is preliminary data.</text>
</comment>
<feature type="compositionally biased region" description="Polar residues" evidence="1">
    <location>
        <begin position="252"/>
        <end position="276"/>
    </location>
</feature>
<keyword evidence="3" id="KW-1185">Reference proteome</keyword>
<dbReference type="Proteomes" id="UP001597079">
    <property type="component" value="Unassembled WGS sequence"/>
</dbReference>
<dbReference type="CDD" id="cd11614">
    <property type="entry name" value="SAF_CpaB_FlgA_like"/>
    <property type="match status" value="1"/>
</dbReference>
<sequence>MSKSKAKMYRIAGILSAVIAAGLGATYLYHAGKTEMVVVAATTIEPNTYVTASDFTTKPVHVADVLPDTAPASAESVMLNHRINVEVLPGEQIESSMFGTDTSLQQTVNDSNDPNIVTFYMPYKAGTTTQTVQPNTIVEMMAPGPNSTLIDDHYVKVLSNSGYVPYVGASSTKGTSSSPVLCLQMDRTKYQAMYNSIISGNVQILLIPQSTVNDSVDTSASVGSNASQSVTNSQENSNMQNSSSDNSTTNMGQSDNAQVQTNSTTPPVQQAQTSPSPSKPLKGGTGGGK</sequence>
<reference evidence="3" key="1">
    <citation type="journal article" date="2019" name="Int. J. Syst. Evol. Microbiol.">
        <title>The Global Catalogue of Microorganisms (GCM) 10K type strain sequencing project: providing services to taxonomists for standard genome sequencing and annotation.</title>
        <authorList>
            <consortium name="The Broad Institute Genomics Platform"/>
            <consortium name="The Broad Institute Genome Sequencing Center for Infectious Disease"/>
            <person name="Wu L."/>
            <person name="Ma J."/>
        </authorList>
    </citation>
    <scope>NUCLEOTIDE SEQUENCE [LARGE SCALE GENOMIC DNA]</scope>
    <source>
        <strain evidence="3">CGMCC 1.12286</strain>
    </source>
</reference>
<evidence type="ECO:0000256" key="1">
    <source>
        <dbReference type="SAM" id="MobiDB-lite"/>
    </source>
</evidence>
<proteinExistence type="predicted"/>
<organism evidence="2 3">
    <name type="scientific">Alicyclobacillus fodiniaquatilis</name>
    <dbReference type="NCBI Taxonomy" id="1661150"/>
    <lineage>
        <taxon>Bacteria</taxon>
        <taxon>Bacillati</taxon>
        <taxon>Bacillota</taxon>
        <taxon>Bacilli</taxon>
        <taxon>Bacillales</taxon>
        <taxon>Alicyclobacillaceae</taxon>
        <taxon>Alicyclobacillus</taxon>
    </lineage>
</organism>
<dbReference type="EMBL" id="JBHUCX010000043">
    <property type="protein sequence ID" value="MFD1676059.1"/>
    <property type="molecule type" value="Genomic_DNA"/>
</dbReference>